<name>A0A8H7HCI7_9AGAM</name>
<feature type="compositionally biased region" description="Basic and acidic residues" evidence="1">
    <location>
        <begin position="568"/>
        <end position="583"/>
    </location>
</feature>
<keyword evidence="2" id="KW-0812">Transmembrane</keyword>
<evidence type="ECO:0000256" key="1">
    <source>
        <dbReference type="SAM" id="MobiDB-lite"/>
    </source>
</evidence>
<sequence>MFTGPNRHGLLGLLDRSWLASLGLVFQQHGYLESLSSVSRSGLSPRFILLITVSLDLLNARNVASTPGKTASFTVRVGESPNGFEPDVGGFDVGVDQVPMSGWDDPTPLSGMVNRDPPSNQKNPVRTGWRGWGKSMFAGWQAKAAERGPAATARVALMGNVTVFYGVTGEGDTEADLEARQMSECFLAKHPDAKWWVPGRPGAPHVAWWARFDPQAVFYVGGFGKAEFFQGSGRSLCLAVTILLYPLSLFPYPLPAWLDASPLSSVPAAGDNSLFCLIFLVFYPGHWFATKYARLTLNKLTTLYFVLSVVHCVLQVILQLAAHAINVNARHLVTHILEQAKLTMDKFALVENKRRVPQVRTTDLTLTLCRGIPGQFGFTGKDVCDVLWSQSRGLVNDTVEDFLSPSSESDDNNNKSSSDSDDDKTTSPLPVQAPTVSFSSTRASSTFASSTSNSVSTFPVAPTLVSSTPTLSSTSRRTTTSLSVSITTTSFVASTSSPHDSPTSSTFTSFPSETSTTTGPTAPTGIQNLIRPRPGSGSSDSGSDNDTGVISAHFVRRRALKQRSTVSESRDSTRKVFDREKLRPLSLPRSQPRVPSQSSSVDIDESHPDLKTHIRRARVAPITNSLLKRTLEGSTLEYIPIAPRAVDPMRFVSRHSRRTKRSRNLTARSPFISDEQDVKITPIWRFEVDSDDEKKHQSGNLAGNSTVPMNMNRGKPILVSVKISGLVGPGMGDQQIMAGNGTAATFGDVELSPGCALALSWPAQVLRDFAREDLAMIGFQVWLLGMSVVAILNESVPHMVAGLFTQALSTGWSAFQMARSASFRAQYGETIVRGACSGVDVLPEYFTHRTTDEIPIVVFNAVFLITMTILSWRVCKVYGWQTFKRIGASRVMNRAYRLVLAFSIHLQCAVYFFVTSSALWVDELLNGSIACFAEHQGLYKGVFITSILLLLPWLILGWIGVRRENKLMMHAFLIISLLFITAWAAMFASDVYRWSFATWPFFAAMTVTSFVVLVATTGLAIVCRHWTDLPKFNSELHLTNTFHTGLALFLQSQQILPSGDFTDAMPDPEKVGFPAQRAGEELPTFSVAFGHGGVPQPPSQMFPVQPAAAVSRSTTLSNDRPAGYSVNPYVTNRSDFWGEGNVARSASMRSKSSTDTSSAPTIRSTDPMLFDHDIPRYSSEEEPDSVRRELPQWEEVRRSQLPSTFDLQPSHLSIQPQTQARPQLDRDSTYSSGTTGTGTGQFEVLRDGEWQKVDARELYRASIVSGVTHASGFSGASWARGDDAGPLPTRAAVPVPPVPAYRPLQAPLPVAAAPRAFVGLPGKNIKPQTTASGRVTQQFSPPQATGVLGGVAVPPGW</sequence>
<dbReference type="Gene3D" id="2.30.110.10">
    <property type="entry name" value="Electron Transport, Fmn-binding Protein, Chain A"/>
    <property type="match status" value="1"/>
</dbReference>
<feature type="transmembrane region" description="Helical" evidence="2">
    <location>
        <begin position="941"/>
        <end position="959"/>
    </location>
</feature>
<dbReference type="PANTHER" id="PTHR34391">
    <property type="entry name" value="UPF0658 GOLGI APPARATUS MEMBRANE PROTEIN C1952.10C-RELATED"/>
    <property type="match status" value="1"/>
</dbReference>
<feature type="transmembrane region" description="Helical" evidence="2">
    <location>
        <begin position="971"/>
        <end position="989"/>
    </location>
</feature>
<feature type="transmembrane region" description="Helical" evidence="2">
    <location>
        <begin position="302"/>
        <end position="322"/>
    </location>
</feature>
<feature type="compositionally biased region" description="Low complexity" evidence="1">
    <location>
        <begin position="535"/>
        <end position="546"/>
    </location>
</feature>
<evidence type="ECO:0000256" key="2">
    <source>
        <dbReference type="SAM" id="Phobius"/>
    </source>
</evidence>
<evidence type="ECO:0000313" key="4">
    <source>
        <dbReference type="EMBL" id="KAF8684032.1"/>
    </source>
</evidence>
<accession>A0A8H7HCI7</accession>
<feature type="transmembrane region" description="Helical" evidence="2">
    <location>
        <begin position="854"/>
        <end position="875"/>
    </location>
</feature>
<dbReference type="Proteomes" id="UP000650582">
    <property type="component" value="Unassembled WGS sequence"/>
</dbReference>
<dbReference type="Pfam" id="PF13883">
    <property type="entry name" value="CREG_beta-barrel"/>
    <property type="match status" value="1"/>
</dbReference>
<feature type="transmembrane region" description="Helical" evidence="2">
    <location>
        <begin position="1001"/>
        <end position="1023"/>
    </location>
</feature>
<feature type="compositionally biased region" description="Low complexity" evidence="1">
    <location>
        <begin position="584"/>
        <end position="601"/>
    </location>
</feature>
<comment type="caution">
    <text evidence="4">The sequence shown here is derived from an EMBL/GenBank/DDBJ whole genome shotgun (WGS) entry which is preliminary data.</text>
</comment>
<feature type="region of interest" description="Disordered" evidence="1">
    <location>
        <begin position="1144"/>
        <end position="1189"/>
    </location>
</feature>
<dbReference type="PANTHER" id="PTHR34391:SF2">
    <property type="entry name" value="TRP C-TERMINAL DOMAIN-CONTAINING PROTEIN"/>
    <property type="match status" value="1"/>
</dbReference>
<dbReference type="SUPFAM" id="SSF50475">
    <property type="entry name" value="FMN-binding split barrel"/>
    <property type="match status" value="1"/>
</dbReference>
<reference evidence="4" key="1">
    <citation type="submission" date="2020-09" db="EMBL/GenBank/DDBJ databases">
        <title>Comparative genome analyses of four rice-infecting Rhizoctonia solani isolates reveal extensive enrichment of homogalacturonan modification genes.</title>
        <authorList>
            <person name="Lee D.-Y."/>
            <person name="Jeon J."/>
            <person name="Kim K.-T."/>
            <person name="Cheong K."/>
            <person name="Song H."/>
            <person name="Choi G."/>
            <person name="Ko J."/>
            <person name="Opiyo S.O."/>
            <person name="Zuo S."/>
            <person name="Madhav S."/>
            <person name="Lee Y.-H."/>
            <person name="Wang G.-L."/>
        </authorList>
    </citation>
    <scope>NUCLEOTIDE SEQUENCE</scope>
    <source>
        <strain evidence="4">AG1-IA YN-7</strain>
    </source>
</reference>
<gene>
    <name evidence="4" type="ORF">RHS04_01712</name>
</gene>
<feature type="compositionally biased region" description="Basic and acidic residues" evidence="1">
    <location>
        <begin position="1169"/>
        <end position="1189"/>
    </location>
</feature>
<dbReference type="EMBL" id="JACYCC010000033">
    <property type="protein sequence ID" value="KAF8684032.1"/>
    <property type="molecule type" value="Genomic_DNA"/>
</dbReference>
<feature type="compositionally biased region" description="Low complexity" evidence="1">
    <location>
        <begin position="435"/>
        <end position="524"/>
    </location>
</feature>
<dbReference type="InterPro" id="IPR040410">
    <property type="entry name" value="UPF0658_Golgi"/>
</dbReference>
<feature type="domain" description="CREG-like beta-barrel" evidence="3">
    <location>
        <begin position="151"/>
        <end position="227"/>
    </location>
</feature>
<evidence type="ECO:0000313" key="5">
    <source>
        <dbReference type="Proteomes" id="UP000650582"/>
    </source>
</evidence>
<feature type="compositionally biased region" description="Low complexity" evidence="1">
    <location>
        <begin position="1144"/>
        <end position="1161"/>
    </location>
</feature>
<dbReference type="InterPro" id="IPR055343">
    <property type="entry name" value="CREG_beta-barrel"/>
</dbReference>
<dbReference type="GO" id="GO:0005794">
    <property type="term" value="C:Golgi apparatus"/>
    <property type="evidence" value="ECO:0007669"/>
    <property type="project" value="TreeGrafter"/>
</dbReference>
<organism evidence="4 5">
    <name type="scientific">Rhizoctonia solani</name>
    <dbReference type="NCBI Taxonomy" id="456999"/>
    <lineage>
        <taxon>Eukaryota</taxon>
        <taxon>Fungi</taxon>
        <taxon>Dikarya</taxon>
        <taxon>Basidiomycota</taxon>
        <taxon>Agaricomycotina</taxon>
        <taxon>Agaricomycetes</taxon>
        <taxon>Cantharellales</taxon>
        <taxon>Ceratobasidiaceae</taxon>
        <taxon>Rhizoctonia</taxon>
    </lineage>
</organism>
<dbReference type="InterPro" id="IPR012349">
    <property type="entry name" value="Split_barrel_FMN-bd"/>
</dbReference>
<evidence type="ECO:0000259" key="3">
    <source>
        <dbReference type="Pfam" id="PF13883"/>
    </source>
</evidence>
<feature type="compositionally biased region" description="Polar residues" evidence="1">
    <location>
        <begin position="1202"/>
        <end position="1221"/>
    </location>
</feature>
<keyword evidence="2" id="KW-1133">Transmembrane helix</keyword>
<feature type="transmembrane region" description="Helical" evidence="2">
    <location>
        <begin position="235"/>
        <end position="252"/>
    </location>
</feature>
<keyword evidence="2" id="KW-0472">Membrane</keyword>
<feature type="region of interest" description="Disordered" evidence="1">
    <location>
        <begin position="1202"/>
        <end position="1242"/>
    </location>
</feature>
<protein>
    <recommendedName>
        <fullName evidence="3">CREG-like beta-barrel domain-containing protein</fullName>
    </recommendedName>
</protein>
<feature type="region of interest" description="Disordered" evidence="1">
    <location>
        <begin position="401"/>
        <end position="607"/>
    </location>
</feature>
<feature type="transmembrane region" description="Helical" evidence="2">
    <location>
        <begin position="272"/>
        <end position="290"/>
    </location>
</feature>
<proteinExistence type="predicted"/>
<feature type="transmembrane region" description="Helical" evidence="2">
    <location>
        <begin position="896"/>
        <end position="921"/>
    </location>
</feature>